<reference evidence="3" key="1">
    <citation type="submission" date="2015-07" db="EMBL/GenBank/DDBJ databases">
        <authorList>
            <person name="Rodrigo-Torres Lidia"/>
            <person name="Arahal R.David."/>
        </authorList>
    </citation>
    <scope>NUCLEOTIDE SEQUENCE [LARGE SCALE GENOMIC DNA]</scope>
    <source>
        <strain evidence="3">CECT 5112</strain>
    </source>
</reference>
<feature type="region of interest" description="Disordered" evidence="1">
    <location>
        <begin position="21"/>
        <end position="42"/>
    </location>
</feature>
<dbReference type="RefSeq" id="WP_008196064.1">
    <property type="nucleotide sequence ID" value="NZ_CXWD01000006.1"/>
</dbReference>
<dbReference type="EMBL" id="CXWD01000006">
    <property type="protein sequence ID" value="CTQ69013.1"/>
    <property type="molecule type" value="Genomic_DNA"/>
</dbReference>
<keyword evidence="3" id="KW-1185">Reference proteome</keyword>
<accession>A0A0M7A5K7</accession>
<proteinExistence type="predicted"/>
<sequence>MAQYGGKRTSHIRQMCVALKPLKRTDAETSGETLKSDTEDQD</sequence>
<evidence type="ECO:0000256" key="1">
    <source>
        <dbReference type="SAM" id="MobiDB-lite"/>
    </source>
</evidence>
<protein>
    <submittedName>
        <fullName evidence="2">Uncharacterized protein</fullName>
    </submittedName>
</protein>
<evidence type="ECO:0000313" key="2">
    <source>
        <dbReference type="EMBL" id="CTQ69013.1"/>
    </source>
</evidence>
<organism evidence="2 3">
    <name type="scientific">Roseibium alexandrii</name>
    <dbReference type="NCBI Taxonomy" id="388408"/>
    <lineage>
        <taxon>Bacteria</taxon>
        <taxon>Pseudomonadati</taxon>
        <taxon>Pseudomonadota</taxon>
        <taxon>Alphaproteobacteria</taxon>
        <taxon>Hyphomicrobiales</taxon>
        <taxon>Stappiaceae</taxon>
        <taxon>Roseibium</taxon>
    </lineage>
</organism>
<dbReference type="Proteomes" id="UP000053235">
    <property type="component" value="Unassembled WGS sequence"/>
</dbReference>
<evidence type="ECO:0000313" key="3">
    <source>
        <dbReference type="Proteomes" id="UP000053235"/>
    </source>
</evidence>
<gene>
    <name evidence="2" type="ORF">LAX5112_01970</name>
</gene>
<dbReference type="AlphaFoldDB" id="A0A0M7A5K7"/>
<name>A0A0M7A5K7_9HYPH</name>